<feature type="non-terminal residue" evidence="11">
    <location>
        <position position="158"/>
    </location>
</feature>
<dbReference type="Gene3D" id="3.20.20.70">
    <property type="entry name" value="Aldolase class I"/>
    <property type="match status" value="1"/>
</dbReference>
<comment type="function">
    <text evidence="1">Catalyzes the condensation of (S)-aspartate-beta-semialdehyde [(S)-ASA] and pyruvate to 4-hydroxy-tetrahydrodipicolinate (HTPA).</text>
</comment>
<evidence type="ECO:0000256" key="6">
    <source>
        <dbReference type="ARBA" id="ARBA00022915"/>
    </source>
</evidence>
<dbReference type="EC" id="4.3.3.7" evidence="3"/>
<dbReference type="InterPro" id="IPR002220">
    <property type="entry name" value="DapA-like"/>
</dbReference>
<dbReference type="SUPFAM" id="SSF51569">
    <property type="entry name" value="Aldolase"/>
    <property type="match status" value="1"/>
</dbReference>
<keyword evidence="7" id="KW-0457">Lysine biosynthesis</keyword>
<dbReference type="InterPro" id="IPR005263">
    <property type="entry name" value="DapA"/>
</dbReference>
<dbReference type="AlphaFoldDB" id="A0A383DFJ8"/>
<dbReference type="SMART" id="SM01130">
    <property type="entry name" value="DHDPS"/>
    <property type="match status" value="1"/>
</dbReference>
<keyword evidence="9" id="KW-0704">Schiff base</keyword>
<gene>
    <name evidence="11" type="ORF">METZ01_LOCUS495968</name>
</gene>
<dbReference type="GO" id="GO:0009089">
    <property type="term" value="P:lysine biosynthetic process via diaminopimelate"/>
    <property type="evidence" value="ECO:0007669"/>
    <property type="project" value="UniProtKB-UniPathway"/>
</dbReference>
<accession>A0A383DFJ8</accession>
<dbReference type="InterPro" id="IPR013785">
    <property type="entry name" value="Aldolase_TIM"/>
</dbReference>
<keyword evidence="4" id="KW-0963">Cytoplasm</keyword>
<sequence length="158" mass="16851">MFEGSFVAIVTPFKNGKIDAPALSGLIEFHIENGTNGIVPCGTTGESATLDHAEHEEVVRVTVESCKGRIPVLAGTGSNATHEAVELTQRAQKLGADGALLITPYYNKPTQEGLYQHFSTVAKETDLPIMLYNVPSRTAINMEPGTVARLSSIKNIVG</sequence>
<dbReference type="PROSITE" id="PS00665">
    <property type="entry name" value="DHDPS_1"/>
    <property type="match status" value="1"/>
</dbReference>
<dbReference type="Pfam" id="PF00701">
    <property type="entry name" value="DHDPS"/>
    <property type="match status" value="1"/>
</dbReference>
<comment type="catalytic activity">
    <reaction evidence="10">
        <text>L-aspartate 4-semialdehyde + pyruvate = (2S,4S)-4-hydroxy-2,3,4,5-tetrahydrodipicolinate + H2O + H(+)</text>
        <dbReference type="Rhea" id="RHEA:34171"/>
        <dbReference type="ChEBI" id="CHEBI:15361"/>
        <dbReference type="ChEBI" id="CHEBI:15377"/>
        <dbReference type="ChEBI" id="CHEBI:15378"/>
        <dbReference type="ChEBI" id="CHEBI:67139"/>
        <dbReference type="ChEBI" id="CHEBI:537519"/>
        <dbReference type="EC" id="4.3.3.7"/>
    </reaction>
</comment>
<dbReference type="CDD" id="cd00950">
    <property type="entry name" value="DHDPS"/>
    <property type="match status" value="1"/>
</dbReference>
<evidence type="ECO:0000256" key="10">
    <source>
        <dbReference type="ARBA" id="ARBA00047836"/>
    </source>
</evidence>
<dbReference type="GO" id="GO:0019877">
    <property type="term" value="P:diaminopimelate biosynthetic process"/>
    <property type="evidence" value="ECO:0007669"/>
    <property type="project" value="UniProtKB-KW"/>
</dbReference>
<dbReference type="PANTHER" id="PTHR12128">
    <property type="entry name" value="DIHYDRODIPICOLINATE SYNTHASE"/>
    <property type="match status" value="1"/>
</dbReference>
<keyword evidence="5" id="KW-0028">Amino-acid biosynthesis</keyword>
<dbReference type="NCBIfam" id="TIGR00674">
    <property type="entry name" value="dapA"/>
    <property type="match status" value="1"/>
</dbReference>
<dbReference type="EMBL" id="UINC01216817">
    <property type="protein sequence ID" value="SVE43114.1"/>
    <property type="molecule type" value="Genomic_DNA"/>
</dbReference>
<evidence type="ECO:0000256" key="7">
    <source>
        <dbReference type="ARBA" id="ARBA00023154"/>
    </source>
</evidence>
<dbReference type="PRINTS" id="PR00146">
    <property type="entry name" value="DHPICSNTHASE"/>
</dbReference>
<evidence type="ECO:0000256" key="1">
    <source>
        <dbReference type="ARBA" id="ARBA00003294"/>
    </source>
</evidence>
<name>A0A383DFJ8_9ZZZZ</name>
<dbReference type="GO" id="GO:0005829">
    <property type="term" value="C:cytosol"/>
    <property type="evidence" value="ECO:0007669"/>
    <property type="project" value="TreeGrafter"/>
</dbReference>
<comment type="pathway">
    <text evidence="2">Amino-acid biosynthesis; L-lysine biosynthesis via DAP pathway; (S)-tetrahydrodipicolinate from L-aspartate: step 3/4.</text>
</comment>
<evidence type="ECO:0000256" key="9">
    <source>
        <dbReference type="ARBA" id="ARBA00023270"/>
    </source>
</evidence>
<reference evidence="11" key="1">
    <citation type="submission" date="2018-05" db="EMBL/GenBank/DDBJ databases">
        <authorList>
            <person name="Lanie J.A."/>
            <person name="Ng W.-L."/>
            <person name="Kazmierczak K.M."/>
            <person name="Andrzejewski T.M."/>
            <person name="Davidsen T.M."/>
            <person name="Wayne K.J."/>
            <person name="Tettelin H."/>
            <person name="Glass J.I."/>
            <person name="Rusch D."/>
            <person name="Podicherti R."/>
            <person name="Tsui H.-C.T."/>
            <person name="Winkler M.E."/>
        </authorList>
    </citation>
    <scope>NUCLEOTIDE SEQUENCE</scope>
</reference>
<protein>
    <recommendedName>
        <fullName evidence="3">4-hydroxy-tetrahydrodipicolinate synthase</fullName>
        <ecNumber evidence="3">4.3.3.7</ecNumber>
    </recommendedName>
</protein>
<keyword evidence="8" id="KW-0456">Lyase</keyword>
<evidence type="ECO:0000256" key="8">
    <source>
        <dbReference type="ARBA" id="ARBA00023239"/>
    </source>
</evidence>
<dbReference type="InterPro" id="IPR020624">
    <property type="entry name" value="Schiff_base-form_aldolases_CS"/>
</dbReference>
<dbReference type="UniPathway" id="UPA00034">
    <property type="reaction ID" value="UER00017"/>
</dbReference>
<dbReference type="GO" id="GO:0008840">
    <property type="term" value="F:4-hydroxy-tetrahydrodipicolinate synthase activity"/>
    <property type="evidence" value="ECO:0007669"/>
    <property type="project" value="UniProtKB-EC"/>
</dbReference>
<keyword evidence="6" id="KW-0220">Diaminopimelate biosynthesis</keyword>
<proteinExistence type="predicted"/>
<evidence type="ECO:0000313" key="11">
    <source>
        <dbReference type="EMBL" id="SVE43114.1"/>
    </source>
</evidence>
<evidence type="ECO:0000256" key="2">
    <source>
        <dbReference type="ARBA" id="ARBA00005120"/>
    </source>
</evidence>
<evidence type="ECO:0000256" key="5">
    <source>
        <dbReference type="ARBA" id="ARBA00022605"/>
    </source>
</evidence>
<evidence type="ECO:0000256" key="3">
    <source>
        <dbReference type="ARBA" id="ARBA00012086"/>
    </source>
</evidence>
<dbReference type="PANTHER" id="PTHR12128:SF66">
    <property type="entry name" value="4-HYDROXY-2-OXOGLUTARATE ALDOLASE, MITOCHONDRIAL"/>
    <property type="match status" value="1"/>
</dbReference>
<evidence type="ECO:0000256" key="4">
    <source>
        <dbReference type="ARBA" id="ARBA00022490"/>
    </source>
</evidence>
<organism evidence="11">
    <name type="scientific">marine metagenome</name>
    <dbReference type="NCBI Taxonomy" id="408172"/>
    <lineage>
        <taxon>unclassified sequences</taxon>
        <taxon>metagenomes</taxon>
        <taxon>ecological metagenomes</taxon>
    </lineage>
</organism>